<dbReference type="PANTHER" id="PTHR46732">
    <property type="entry name" value="ATP-DEPENDENT PROTEASE LA (LON) DOMAIN PROTEIN"/>
    <property type="match status" value="1"/>
</dbReference>
<dbReference type="PROSITE" id="PS51787">
    <property type="entry name" value="LON_N"/>
    <property type="match status" value="1"/>
</dbReference>
<reference evidence="2 3" key="1">
    <citation type="submission" date="2016-01" db="EMBL/GenBank/DDBJ databases">
        <title>Draft genome of the antarctic isolate Shewanella frigidimarina Ag06-30.</title>
        <authorList>
            <person name="Parmeciano Di Noto G."/>
            <person name="Vazquez S."/>
            <person name="Mac Cormack W."/>
            <person name="Iriarte A."/>
            <person name="Quiroga C."/>
        </authorList>
    </citation>
    <scope>NUCLEOTIDE SEQUENCE [LARGE SCALE GENOMIC DNA]</scope>
    <source>
        <strain evidence="2 3">Ag06-30</strain>
    </source>
</reference>
<evidence type="ECO:0000259" key="1">
    <source>
        <dbReference type="PROSITE" id="PS51787"/>
    </source>
</evidence>
<dbReference type="RefSeq" id="WP_059743953.1">
    <property type="nucleotide sequence ID" value="NZ_JBOZPT010000001.1"/>
</dbReference>
<dbReference type="Proteomes" id="UP000055702">
    <property type="component" value="Unassembled WGS sequence"/>
</dbReference>
<feature type="domain" description="Lon N-terminal" evidence="1">
    <location>
        <begin position="1"/>
        <end position="196"/>
    </location>
</feature>
<protein>
    <submittedName>
        <fullName evidence="2">Peptidase S16</fullName>
    </submittedName>
</protein>
<dbReference type="Gene3D" id="1.10.4060.10">
    <property type="entry name" value="BPP1347 like domain"/>
    <property type="match status" value="1"/>
</dbReference>
<dbReference type="SUPFAM" id="SSF88697">
    <property type="entry name" value="PUA domain-like"/>
    <property type="match status" value="1"/>
</dbReference>
<name>A0A119D0R6_SHEFR</name>
<dbReference type="InterPro" id="IPR003111">
    <property type="entry name" value="Lon_prtase_N"/>
</dbReference>
<organism evidence="2">
    <name type="scientific">Shewanella frigidimarina</name>
    <dbReference type="NCBI Taxonomy" id="56812"/>
    <lineage>
        <taxon>Bacteria</taxon>
        <taxon>Pseudomonadati</taxon>
        <taxon>Pseudomonadota</taxon>
        <taxon>Gammaproteobacteria</taxon>
        <taxon>Alteromonadales</taxon>
        <taxon>Shewanellaceae</taxon>
        <taxon>Shewanella</taxon>
    </lineage>
</organism>
<dbReference type="EMBL" id="LRDC01000001">
    <property type="protein sequence ID" value="KVX03352.1"/>
    <property type="molecule type" value="Genomic_DNA"/>
</dbReference>
<dbReference type="Pfam" id="PF02190">
    <property type="entry name" value="LON_substr_bdg"/>
    <property type="match status" value="1"/>
</dbReference>
<dbReference type="Gene3D" id="2.30.130.40">
    <property type="entry name" value="LON domain-like"/>
    <property type="match status" value="1"/>
</dbReference>
<dbReference type="InterPro" id="IPR046336">
    <property type="entry name" value="Lon_prtase_N_sf"/>
</dbReference>
<dbReference type="AlphaFoldDB" id="A0A119D0R6"/>
<dbReference type="InterPro" id="IPR015947">
    <property type="entry name" value="PUA-like_sf"/>
</dbReference>
<gene>
    <name evidence="2" type="ORF">AWJ07_01940</name>
</gene>
<evidence type="ECO:0000313" key="3">
    <source>
        <dbReference type="Proteomes" id="UP000055702"/>
    </source>
</evidence>
<dbReference type="SMART" id="SM00464">
    <property type="entry name" value="LON"/>
    <property type="match status" value="1"/>
</dbReference>
<comment type="caution">
    <text evidence="2">The sequence shown here is derived from an EMBL/GenBank/DDBJ whole genome shotgun (WGS) entry which is preliminary data.</text>
</comment>
<evidence type="ECO:0000313" key="2">
    <source>
        <dbReference type="EMBL" id="KVX03352.1"/>
    </source>
</evidence>
<sequence length="196" mass="22231">MIIPLFPLSICLLPQGYTQLRIFEPRYKRLVSESLKSGVGFGLCMLADDKKTILPMGTLTQIIDFETLEDGLLGISVQGQKTFIINNVSVDSDGLKRADVSLIDCWPRDIIEPQTGQTGVSTDARRKDKALSHTLKQILQQYPQHLAHYSEENFNDIAWVCQRWLEIIPLSSKEKYQCINSHDHQLAKSFLADIIK</sequence>
<dbReference type="PANTHER" id="PTHR46732:SF8">
    <property type="entry name" value="ATP-DEPENDENT PROTEASE LA (LON) DOMAIN PROTEIN"/>
    <property type="match status" value="1"/>
</dbReference>
<proteinExistence type="predicted"/>
<accession>A0A119D0R6</accession>